<dbReference type="OrthoDB" id="2084556at2"/>
<dbReference type="GO" id="GO:0010468">
    <property type="term" value="P:regulation of gene expression"/>
    <property type="evidence" value="ECO:0007669"/>
    <property type="project" value="InterPro"/>
</dbReference>
<gene>
    <name evidence="1" type="ORF">QY95_02427</name>
</gene>
<organism evidence="1 2">
    <name type="scientific">Bacillus thermotolerans</name>
    <name type="common">Quasibacillus thermotolerans</name>
    <dbReference type="NCBI Taxonomy" id="1221996"/>
    <lineage>
        <taxon>Bacteria</taxon>
        <taxon>Bacillati</taxon>
        <taxon>Bacillota</taxon>
        <taxon>Bacilli</taxon>
        <taxon>Bacillales</taxon>
        <taxon>Bacillaceae</taxon>
        <taxon>Bacillus</taxon>
    </lineage>
</organism>
<evidence type="ECO:0000313" key="2">
    <source>
        <dbReference type="Proteomes" id="UP000031563"/>
    </source>
</evidence>
<dbReference type="EMBL" id="JWIR02000042">
    <property type="protein sequence ID" value="KKB39404.1"/>
    <property type="molecule type" value="Genomic_DNA"/>
</dbReference>
<dbReference type="Proteomes" id="UP000031563">
    <property type="component" value="Unassembled WGS sequence"/>
</dbReference>
<reference evidence="1" key="1">
    <citation type="submission" date="2015-02" db="EMBL/GenBank/DDBJ databases">
        <title>Genome Assembly of Bacillaceae bacterium MTCC 8252.</title>
        <authorList>
            <person name="Verma A."/>
            <person name="Khatri I."/>
            <person name="Mual P."/>
            <person name="Subramanian S."/>
            <person name="Krishnamurthi S."/>
        </authorList>
    </citation>
    <scope>NUCLEOTIDE SEQUENCE [LARGE SCALE GENOMIC DNA]</scope>
    <source>
        <strain evidence="1">MTCC 8252</strain>
    </source>
</reference>
<accession>A0A0F5I156</accession>
<name>A0A0F5HPV6_BACTR</name>
<accession>A0A0F5HPV6</accession>
<proteinExistence type="predicted"/>
<dbReference type="STRING" id="1221996.QY95_02427"/>
<sequence length="76" mass="8856">MSIKYICRHCKMRVGSVESPAVSAQQLGFHALTEDERAEMVQYDQEGNITIKTICEDCQESLQQNPDFHQYDYFIH</sequence>
<comment type="caution">
    <text evidence="1">The sequence shown here is derived from an EMBL/GenBank/DDBJ whole genome shotgun (WGS) entry which is preliminary data.</text>
</comment>
<dbReference type="RefSeq" id="WP_039234730.1">
    <property type="nucleotide sequence ID" value="NZ_JWIQ02000022.1"/>
</dbReference>
<evidence type="ECO:0000313" key="1">
    <source>
        <dbReference type="EMBL" id="KKB39404.1"/>
    </source>
</evidence>
<protein>
    <submittedName>
        <fullName evidence="1">Fin protein</fullName>
    </submittedName>
</protein>
<dbReference type="AlphaFoldDB" id="A0A0F5HPV6"/>
<keyword evidence="2" id="KW-1185">Reference proteome</keyword>
<dbReference type="InterPro" id="IPR020115">
    <property type="entry name" value="Fin"/>
</dbReference>
<dbReference type="Pfam" id="PF10955">
    <property type="entry name" value="Fin"/>
    <property type="match status" value="1"/>
</dbReference>